<sequence>MVLGGVVVMVVGVALVVWVLLHGTGGKDASAGARYPSTWDPRIAPYVKIVEKERGLTFFHPVTVRFLPDAEFEKTVRADESDLSADDRRDLDRSAGLFRAFGLLSGKVDLFSAGNEVSGSGTLAYYSFADKRVTIRGDHLSPAVRPTLVHELTHALQDQHFAVGDRLEVLAKKNDKQSTGEYSVLDAIIEGDAERTEDSYLASLTPGERDKITTSRQAQESRAADSYAKVPQVIVTLFTAPYTLGEALVQAVDGDGGNAAVDRLVRDAPTHDASLLDPFRVLLSDQDPQTPPEPAIGGSDKRFDHGEFGAVMWYLMLAQRLPLTDALTVVDGWGGDSYVAYEHDGATCARVDYRGQTDADTARMLGALQQWIGAVPGTPASVHAEGADLLFESCDPGTGGTVGKQVSEEAVALAVSRTNIGITVLRAGAPDQYARCISDQLIHTYSVAQLSDPQFGRNDPSVRDRILGMAATCRTS</sequence>
<reference evidence="1 2" key="1">
    <citation type="submission" date="2018-11" db="EMBL/GenBank/DDBJ databases">
        <authorList>
            <person name="Li F."/>
        </authorList>
    </citation>
    <scope>NUCLEOTIDE SEQUENCE [LARGE SCALE GENOMIC DNA]</scope>
    <source>
        <strain evidence="1 2">Gsoil 818</strain>
    </source>
</reference>
<dbReference type="EMBL" id="RJSF01000044">
    <property type="protein sequence ID" value="RNM12441.1"/>
    <property type="molecule type" value="Genomic_DNA"/>
</dbReference>
<accession>A0A3N0GJ48</accession>
<dbReference type="Proteomes" id="UP000279994">
    <property type="component" value="Unassembled WGS sequence"/>
</dbReference>
<dbReference type="AlphaFoldDB" id="A0A3N0GJ48"/>
<protein>
    <submittedName>
        <fullName evidence="1">Uncharacterized protein</fullName>
    </submittedName>
</protein>
<keyword evidence="2" id="KW-1185">Reference proteome</keyword>
<proteinExistence type="predicted"/>
<organism evidence="1 2">
    <name type="scientific">Nocardioides pocheonensis</name>
    <dbReference type="NCBI Taxonomy" id="661485"/>
    <lineage>
        <taxon>Bacteria</taxon>
        <taxon>Bacillati</taxon>
        <taxon>Actinomycetota</taxon>
        <taxon>Actinomycetes</taxon>
        <taxon>Propionibacteriales</taxon>
        <taxon>Nocardioidaceae</taxon>
        <taxon>Nocardioides</taxon>
    </lineage>
</organism>
<comment type="caution">
    <text evidence="1">The sequence shown here is derived from an EMBL/GenBank/DDBJ whole genome shotgun (WGS) entry which is preliminary data.</text>
</comment>
<name>A0A3N0GJ48_9ACTN</name>
<evidence type="ECO:0000313" key="2">
    <source>
        <dbReference type="Proteomes" id="UP000279994"/>
    </source>
</evidence>
<evidence type="ECO:0000313" key="1">
    <source>
        <dbReference type="EMBL" id="RNM12441.1"/>
    </source>
</evidence>
<gene>
    <name evidence="1" type="ORF">EFL26_17505</name>
</gene>